<dbReference type="RefSeq" id="XP_030979419.1">
    <property type="nucleotide sequence ID" value="XM_031128670.1"/>
</dbReference>
<keyword evidence="1" id="KW-0147">Chitin-binding</keyword>
<dbReference type="GeneID" id="41963578"/>
<dbReference type="KEGG" id="pgri:PgNI_08675"/>
<accession>A0A6P8AX37</accession>
<evidence type="ECO:0000313" key="3">
    <source>
        <dbReference type="Proteomes" id="UP000515153"/>
    </source>
</evidence>
<gene>
    <name evidence="4" type="ORF">PgNI_08675</name>
</gene>
<organism evidence="3 4">
    <name type="scientific">Pyricularia grisea</name>
    <name type="common">Crabgrass-specific blast fungus</name>
    <name type="synonym">Magnaporthe grisea</name>
    <dbReference type="NCBI Taxonomy" id="148305"/>
    <lineage>
        <taxon>Eukaryota</taxon>
        <taxon>Fungi</taxon>
        <taxon>Dikarya</taxon>
        <taxon>Ascomycota</taxon>
        <taxon>Pezizomycotina</taxon>
        <taxon>Sordariomycetes</taxon>
        <taxon>Sordariomycetidae</taxon>
        <taxon>Magnaporthales</taxon>
        <taxon>Pyriculariaceae</taxon>
        <taxon>Pyricularia</taxon>
    </lineage>
</organism>
<keyword evidence="2" id="KW-0843">Virulence</keyword>
<dbReference type="GO" id="GO:0008061">
    <property type="term" value="F:chitin binding"/>
    <property type="evidence" value="ECO:0007669"/>
    <property type="project" value="UniProtKB-KW"/>
</dbReference>
<protein>
    <submittedName>
        <fullName evidence="4">Uncharacterized protein</fullName>
    </submittedName>
</protein>
<reference evidence="4" key="3">
    <citation type="submission" date="2025-08" db="UniProtKB">
        <authorList>
            <consortium name="RefSeq"/>
        </authorList>
    </citation>
    <scope>IDENTIFICATION</scope>
    <source>
        <strain evidence="4">NI907</strain>
    </source>
</reference>
<dbReference type="PANTHER" id="PTHR47700">
    <property type="entry name" value="V CHITINASE, PUTATIVE (AFU_ORTHOLOGUE AFUA_6G13720)-RELATED"/>
    <property type="match status" value="1"/>
</dbReference>
<dbReference type="Proteomes" id="UP000515153">
    <property type="component" value="Chromosome V"/>
</dbReference>
<evidence type="ECO:0000256" key="1">
    <source>
        <dbReference type="ARBA" id="ARBA00022669"/>
    </source>
</evidence>
<name>A0A6P8AX37_PYRGI</name>
<reference evidence="4" key="2">
    <citation type="submission" date="2019-10" db="EMBL/GenBank/DDBJ databases">
        <authorList>
            <consortium name="NCBI Genome Project"/>
        </authorList>
    </citation>
    <scope>NUCLEOTIDE SEQUENCE</scope>
    <source>
        <strain evidence="4">NI907</strain>
    </source>
</reference>
<dbReference type="PANTHER" id="PTHR47700:SF2">
    <property type="entry name" value="CHITINASE"/>
    <property type="match status" value="1"/>
</dbReference>
<evidence type="ECO:0000256" key="2">
    <source>
        <dbReference type="ARBA" id="ARBA00023026"/>
    </source>
</evidence>
<dbReference type="AlphaFoldDB" id="A0A6P8AX37"/>
<reference evidence="3 4" key="1">
    <citation type="journal article" date="2019" name="Mol. Biol. Evol.">
        <title>Blast fungal genomes show frequent chromosomal changes, gene gains and losses, and effector gene turnover.</title>
        <authorList>
            <person name="Gomez Luciano L.B."/>
            <person name="Jason Tsai I."/>
            <person name="Chuma I."/>
            <person name="Tosa Y."/>
            <person name="Chen Y.H."/>
            <person name="Li J.Y."/>
            <person name="Li M.Y."/>
            <person name="Jade Lu M.Y."/>
            <person name="Nakayashiki H."/>
            <person name="Li W.H."/>
        </authorList>
    </citation>
    <scope>NUCLEOTIDE SEQUENCE [LARGE SCALE GENOMIC DNA]</scope>
    <source>
        <strain evidence="3 4">NI907</strain>
    </source>
</reference>
<sequence>MRAKSLAGLGYTHVHWAFADIHQYLSFSIDDTHPLGADVKGNFAYDGWAFSTDPARHQLLRRVCEPGNRDALVTAVVASTGRTASIWIGYICAVKVKKKQESQRFSSLLADLHLLRENIAETDFYPAVITKAGAGRNEVIVGILSYDGSLEMEITGCTGPLCTFFGPESTEKQEKSTLTPGCLANAVIDELIRRGVAEVTPFYDSDTQYDYLI</sequence>
<keyword evidence="3" id="KW-1185">Reference proteome</keyword>
<evidence type="ECO:0000313" key="4">
    <source>
        <dbReference type="RefSeq" id="XP_030979419.1"/>
    </source>
</evidence>
<dbReference type="InterPro" id="IPR053214">
    <property type="entry name" value="LysM12-like"/>
</dbReference>
<proteinExistence type="predicted"/>